<name>A0A135L7V3_9BACI</name>
<dbReference type="OrthoDB" id="9816357at2"/>
<proteinExistence type="inferred from homology"/>
<feature type="chain" id="PRO_5007466385" evidence="3">
    <location>
        <begin position="26"/>
        <end position="321"/>
    </location>
</feature>
<dbReference type="InterPro" id="IPR054828">
    <property type="entry name" value="Vit_B12_bind_prot"/>
</dbReference>
<protein>
    <submittedName>
        <fullName evidence="5">ABC transporter substrate-binding protein</fullName>
    </submittedName>
</protein>
<dbReference type="GO" id="GO:0071281">
    <property type="term" value="P:cellular response to iron ion"/>
    <property type="evidence" value="ECO:0007669"/>
    <property type="project" value="TreeGrafter"/>
</dbReference>
<dbReference type="SUPFAM" id="SSF53807">
    <property type="entry name" value="Helical backbone' metal receptor"/>
    <property type="match status" value="1"/>
</dbReference>
<comment type="similarity">
    <text evidence="1">Belongs to the bacterial solute-binding protein 8 family.</text>
</comment>
<dbReference type="CDD" id="cd01143">
    <property type="entry name" value="YvrC"/>
    <property type="match status" value="1"/>
</dbReference>
<evidence type="ECO:0000256" key="2">
    <source>
        <dbReference type="ARBA" id="ARBA00022729"/>
    </source>
</evidence>
<reference evidence="5 6" key="1">
    <citation type="submission" date="2016-02" db="EMBL/GenBank/DDBJ databases">
        <title>Draft Genome for Tepidibacillus decaturensis nov. sp. Strain Z9, an Anaerobic, Moderately Thermophilic and Heterotrophic Bacterium from Deep Subsurface of the Illinois Basin, USA.</title>
        <authorList>
            <person name="Dong Y."/>
            <person name="Chang J.Y."/>
            <person name="Sanford R."/>
            <person name="Fouke B.W."/>
        </authorList>
    </citation>
    <scope>NUCLEOTIDE SEQUENCE [LARGE SCALE GENOMIC DNA]</scope>
    <source>
        <strain evidence="5 6">Z9</strain>
    </source>
</reference>
<dbReference type="PANTHER" id="PTHR30535:SF34">
    <property type="entry name" value="MOLYBDATE-BINDING PROTEIN MOLA"/>
    <property type="match status" value="1"/>
</dbReference>
<dbReference type="PROSITE" id="PS50983">
    <property type="entry name" value="FE_B12_PBP"/>
    <property type="match status" value="1"/>
</dbReference>
<dbReference type="NCBIfam" id="NF038402">
    <property type="entry name" value="TroA_like"/>
    <property type="match status" value="1"/>
</dbReference>
<keyword evidence="6" id="KW-1185">Reference proteome</keyword>
<dbReference type="Gene3D" id="3.40.50.1980">
    <property type="entry name" value="Nitrogenase molybdenum iron protein domain"/>
    <property type="match status" value="2"/>
</dbReference>
<dbReference type="PANTHER" id="PTHR30535">
    <property type="entry name" value="VITAMIN B12-BINDING PROTEIN"/>
    <property type="match status" value="1"/>
</dbReference>
<dbReference type="Proteomes" id="UP000070352">
    <property type="component" value="Unassembled WGS sequence"/>
</dbReference>
<dbReference type="InterPro" id="IPR050902">
    <property type="entry name" value="ABC_Transporter_SBP"/>
</dbReference>
<dbReference type="STRING" id="1413211.U473_10135"/>
<evidence type="ECO:0000256" key="1">
    <source>
        <dbReference type="ARBA" id="ARBA00008814"/>
    </source>
</evidence>
<accession>A0A135L7V3</accession>
<dbReference type="AlphaFoldDB" id="A0A135L7V3"/>
<feature type="domain" description="Fe/B12 periplasmic-binding" evidence="4">
    <location>
        <begin position="68"/>
        <end position="319"/>
    </location>
</feature>
<evidence type="ECO:0000313" key="5">
    <source>
        <dbReference type="EMBL" id="KXG45075.1"/>
    </source>
</evidence>
<evidence type="ECO:0000259" key="4">
    <source>
        <dbReference type="PROSITE" id="PS50983"/>
    </source>
</evidence>
<dbReference type="EMBL" id="LSKU01000001">
    <property type="protein sequence ID" value="KXG45075.1"/>
    <property type="molecule type" value="Genomic_DNA"/>
</dbReference>
<dbReference type="InterPro" id="IPR002491">
    <property type="entry name" value="ABC_transptr_periplasmic_BD"/>
</dbReference>
<organism evidence="5 6">
    <name type="scientific">Tepidibacillus decaturensis</name>
    <dbReference type="NCBI Taxonomy" id="1413211"/>
    <lineage>
        <taxon>Bacteria</taxon>
        <taxon>Bacillati</taxon>
        <taxon>Bacillota</taxon>
        <taxon>Bacilli</taxon>
        <taxon>Bacillales</taxon>
        <taxon>Bacillaceae</taxon>
        <taxon>Tepidibacillus</taxon>
    </lineage>
</organism>
<sequence length="321" mass="36046">MKKSLLLLSAILLLLGVLTGCGQQAAKPQEQTIQNQAQKQEETLKTTYPLTIIDDTGTKVTITKEPTRIISLIPSHTETLFALGLEGKVVAVTKYDNYPHDVQKKVEYVFQEGLNPNIEQIVKLNPELILLGSHNKEMTDKIRELKIPVLQFNPQSLDAVYQTIEKVGLVTNTQQQAKEVVSKMKEKQKSINEKLATLKPEEKVRVFVAVSPDLYTPGKGTFMDELVMEAGGINIVEDQGWIKYNEEKIISKNPQVILTTYGYYDKNAVANIMKKEGWQNIDAIKNKRVVDLDSDIVNRPGPRIIDGLESIAKALYPDLMK</sequence>
<gene>
    <name evidence="5" type="ORF">U473_10135</name>
</gene>
<dbReference type="Pfam" id="PF01497">
    <property type="entry name" value="Peripla_BP_2"/>
    <property type="match status" value="1"/>
</dbReference>
<dbReference type="PROSITE" id="PS51257">
    <property type="entry name" value="PROKAR_LIPOPROTEIN"/>
    <property type="match status" value="1"/>
</dbReference>
<feature type="signal peptide" evidence="3">
    <location>
        <begin position="1"/>
        <end position="25"/>
    </location>
</feature>
<evidence type="ECO:0000313" key="6">
    <source>
        <dbReference type="Proteomes" id="UP000070352"/>
    </source>
</evidence>
<keyword evidence="2 3" id="KW-0732">Signal</keyword>
<evidence type="ECO:0000256" key="3">
    <source>
        <dbReference type="SAM" id="SignalP"/>
    </source>
</evidence>
<comment type="caution">
    <text evidence="5">The sequence shown here is derived from an EMBL/GenBank/DDBJ whole genome shotgun (WGS) entry which is preliminary data.</text>
</comment>